<dbReference type="InterPro" id="IPR029058">
    <property type="entry name" value="AB_hydrolase_fold"/>
</dbReference>
<dbReference type="AlphaFoldDB" id="A0A2P2E466"/>
<protein>
    <submittedName>
        <fullName evidence="1">Alpha/beta hydrolase family protein</fullName>
    </submittedName>
</protein>
<reference evidence="1 2" key="1">
    <citation type="submission" date="2018-02" db="EMBL/GenBank/DDBJ databases">
        <title>Novel Leptospira species isolated from soil and water in Japan.</title>
        <authorList>
            <person name="Nakao R."/>
            <person name="Masuzawa T."/>
        </authorList>
    </citation>
    <scope>NUCLEOTIDE SEQUENCE [LARGE SCALE GENOMIC DNA]</scope>
    <source>
        <strain evidence="1 2">YH101</strain>
    </source>
</reference>
<evidence type="ECO:0000313" key="2">
    <source>
        <dbReference type="Proteomes" id="UP000245133"/>
    </source>
</evidence>
<gene>
    <name evidence="1" type="ORF">LPTSP4_32180</name>
</gene>
<name>A0A2P2E466_9LEPT</name>
<sequence length="282" mass="32958">MNNFQILPSGYGIDHWNSLRKFSNDIEKVIVLWPSTGGNARAFRISELDLRSQRTLLLRYNPSSHGGNLGTYHPSNARDDLLLWLKEYKLTDKKLIGIGHSGGASCLLMLWQELPWDSFFLLSPILDSRLSLFHLYQNQHIHEFLQLLVNDSKSGLPDAEILEKRERVYSALSDPRWLETSRVGDLAFSVSNKYIHLESLSEFLTNLFLPGFQIYEALDQCKVPIQIFLPSKDNWFPKKITQKYEYLPQITIREIEKAPDHFFTHSWLEVWKQIREEIFLAY</sequence>
<evidence type="ECO:0000313" key="1">
    <source>
        <dbReference type="EMBL" id="GBF51680.1"/>
    </source>
</evidence>
<accession>A0A2P2E466</accession>
<keyword evidence="2" id="KW-1185">Reference proteome</keyword>
<dbReference type="EMBL" id="BFBB01000008">
    <property type="protein sequence ID" value="GBF51680.1"/>
    <property type="molecule type" value="Genomic_DNA"/>
</dbReference>
<dbReference type="RefSeq" id="WP_244594455.1">
    <property type="nucleotide sequence ID" value="NZ_BFBB01000008.1"/>
</dbReference>
<dbReference type="Proteomes" id="UP000245133">
    <property type="component" value="Unassembled WGS sequence"/>
</dbReference>
<dbReference type="Gene3D" id="3.40.50.1820">
    <property type="entry name" value="alpha/beta hydrolase"/>
    <property type="match status" value="1"/>
</dbReference>
<keyword evidence="1" id="KW-0378">Hydrolase</keyword>
<comment type="caution">
    <text evidence="1">The sequence shown here is derived from an EMBL/GenBank/DDBJ whole genome shotgun (WGS) entry which is preliminary data.</text>
</comment>
<organism evidence="1 2">
    <name type="scientific">Leptospira ryugenii</name>
    <dbReference type="NCBI Taxonomy" id="1917863"/>
    <lineage>
        <taxon>Bacteria</taxon>
        <taxon>Pseudomonadati</taxon>
        <taxon>Spirochaetota</taxon>
        <taxon>Spirochaetia</taxon>
        <taxon>Leptospirales</taxon>
        <taxon>Leptospiraceae</taxon>
        <taxon>Leptospira</taxon>
    </lineage>
</organism>
<dbReference type="GO" id="GO:0016787">
    <property type="term" value="F:hydrolase activity"/>
    <property type="evidence" value="ECO:0007669"/>
    <property type="project" value="UniProtKB-KW"/>
</dbReference>
<dbReference type="SUPFAM" id="SSF53474">
    <property type="entry name" value="alpha/beta-Hydrolases"/>
    <property type="match status" value="1"/>
</dbReference>
<proteinExistence type="predicted"/>